<dbReference type="GO" id="GO:1990357">
    <property type="term" value="C:terminal web"/>
    <property type="evidence" value="ECO:0007669"/>
    <property type="project" value="TreeGrafter"/>
</dbReference>
<feature type="compositionally biased region" description="Low complexity" evidence="1">
    <location>
        <begin position="377"/>
        <end position="389"/>
    </location>
</feature>
<evidence type="ECO:0000256" key="1">
    <source>
        <dbReference type="SAM" id="MobiDB-lite"/>
    </source>
</evidence>
<dbReference type="GO" id="GO:0060088">
    <property type="term" value="P:auditory receptor cell stereocilium organization"/>
    <property type="evidence" value="ECO:0007669"/>
    <property type="project" value="Ensembl"/>
</dbReference>
<feature type="compositionally biased region" description="Polar residues" evidence="1">
    <location>
        <begin position="1276"/>
        <end position="1288"/>
    </location>
</feature>
<feature type="compositionally biased region" description="Polar residues" evidence="1">
    <location>
        <begin position="896"/>
        <end position="910"/>
    </location>
</feature>
<dbReference type="InterPro" id="IPR003124">
    <property type="entry name" value="WH2_dom"/>
</dbReference>
<evidence type="ECO:0000313" key="4">
    <source>
        <dbReference type="Proteomes" id="UP000261420"/>
    </source>
</evidence>
<dbReference type="OMA" id="RENMFES"/>
<dbReference type="GO" id="GO:0044295">
    <property type="term" value="C:axonal growth cone"/>
    <property type="evidence" value="ECO:0007669"/>
    <property type="project" value="TreeGrafter"/>
</dbReference>
<feature type="domain" description="WH2" evidence="2">
    <location>
        <begin position="1552"/>
        <end position="1572"/>
    </location>
</feature>
<feature type="compositionally biased region" description="Low complexity" evidence="1">
    <location>
        <begin position="662"/>
        <end position="680"/>
    </location>
</feature>
<dbReference type="GeneTree" id="ENSGT00530000063608"/>
<dbReference type="Pfam" id="PF02205">
    <property type="entry name" value="WH2"/>
    <property type="match status" value="1"/>
</dbReference>
<dbReference type="GO" id="GO:0043025">
    <property type="term" value="C:neuronal cell body"/>
    <property type="evidence" value="ECO:0007669"/>
    <property type="project" value="TreeGrafter"/>
</dbReference>
<dbReference type="Gene3D" id="3.10.20.90">
    <property type="entry name" value="Phosphatidylinositol 3-kinase Catalytic Subunit, Chain A, domain 1"/>
    <property type="match status" value="1"/>
</dbReference>
<feature type="compositionally biased region" description="Pro residues" evidence="1">
    <location>
        <begin position="1491"/>
        <end position="1530"/>
    </location>
</feature>
<organism evidence="3 4">
    <name type="scientific">Seriola dumerili</name>
    <name type="common">Greater amberjack</name>
    <name type="synonym">Caranx dumerili</name>
    <dbReference type="NCBI Taxonomy" id="41447"/>
    <lineage>
        <taxon>Eukaryota</taxon>
        <taxon>Metazoa</taxon>
        <taxon>Chordata</taxon>
        <taxon>Craniata</taxon>
        <taxon>Vertebrata</taxon>
        <taxon>Euteleostomi</taxon>
        <taxon>Actinopterygii</taxon>
        <taxon>Neopterygii</taxon>
        <taxon>Teleostei</taxon>
        <taxon>Neoteleostei</taxon>
        <taxon>Acanthomorphata</taxon>
        <taxon>Carangaria</taxon>
        <taxon>Carangiformes</taxon>
        <taxon>Carangidae</taxon>
        <taxon>Seriola</taxon>
    </lineage>
</organism>
<dbReference type="Proteomes" id="UP000261420">
    <property type="component" value="Unplaced"/>
</dbReference>
<dbReference type="GO" id="GO:0003146">
    <property type="term" value="P:heart jogging"/>
    <property type="evidence" value="ECO:0007669"/>
    <property type="project" value="Ensembl"/>
</dbReference>
<accession>A0A3B4UJS8</accession>
<dbReference type="GO" id="GO:0051639">
    <property type="term" value="P:actin filament network formation"/>
    <property type="evidence" value="ECO:0007669"/>
    <property type="project" value="TreeGrafter"/>
</dbReference>
<dbReference type="SMART" id="SM00246">
    <property type="entry name" value="WH2"/>
    <property type="match status" value="3"/>
</dbReference>
<feature type="compositionally biased region" description="Polar residues" evidence="1">
    <location>
        <begin position="1321"/>
        <end position="1332"/>
    </location>
</feature>
<dbReference type="PANTHER" id="PTHR47008:SF1">
    <property type="entry name" value="PROTEIN CORDON-BLEU"/>
    <property type="match status" value="1"/>
</dbReference>
<feature type="domain" description="WH2" evidence="2">
    <location>
        <begin position="1446"/>
        <end position="1466"/>
    </location>
</feature>
<feature type="compositionally biased region" description="Low complexity" evidence="1">
    <location>
        <begin position="631"/>
        <end position="641"/>
    </location>
</feature>
<feature type="compositionally biased region" description="Low complexity" evidence="1">
    <location>
        <begin position="1535"/>
        <end position="1550"/>
    </location>
</feature>
<protein>
    <submittedName>
        <fullName evidence="3">Cordon-bleu WH2 repeat protein</fullName>
    </submittedName>
</protein>
<feature type="compositionally biased region" description="Pro residues" evidence="1">
    <location>
        <begin position="17"/>
        <end position="27"/>
    </location>
</feature>
<dbReference type="GO" id="GO:0001947">
    <property type="term" value="P:heart looping"/>
    <property type="evidence" value="ECO:0007669"/>
    <property type="project" value="Ensembl"/>
</dbReference>
<dbReference type="GO" id="GO:0030041">
    <property type="term" value="P:actin filament polymerization"/>
    <property type="evidence" value="ECO:0007669"/>
    <property type="project" value="TreeGrafter"/>
</dbReference>
<feature type="compositionally biased region" description="Polar residues" evidence="1">
    <location>
        <begin position="1296"/>
        <end position="1305"/>
    </location>
</feature>
<feature type="region of interest" description="Disordered" evidence="1">
    <location>
        <begin position="430"/>
        <end position="465"/>
    </location>
</feature>
<feature type="region of interest" description="Disordered" evidence="1">
    <location>
        <begin position="1"/>
        <end position="30"/>
    </location>
</feature>
<feature type="compositionally biased region" description="Polar residues" evidence="1">
    <location>
        <begin position="820"/>
        <end position="853"/>
    </location>
</feature>
<feature type="region of interest" description="Disordered" evidence="1">
    <location>
        <begin position="1481"/>
        <end position="1550"/>
    </location>
</feature>
<reference evidence="3" key="1">
    <citation type="submission" date="2025-08" db="UniProtKB">
        <authorList>
            <consortium name="Ensembl"/>
        </authorList>
    </citation>
    <scope>IDENTIFICATION</scope>
</reference>
<dbReference type="Pfam" id="PF09469">
    <property type="entry name" value="Cobl"/>
    <property type="match status" value="1"/>
</dbReference>
<reference evidence="3" key="2">
    <citation type="submission" date="2025-09" db="UniProtKB">
        <authorList>
            <consortium name="Ensembl"/>
        </authorList>
    </citation>
    <scope>IDENTIFICATION</scope>
</reference>
<feature type="compositionally biased region" description="Basic and acidic residues" evidence="1">
    <location>
        <begin position="1264"/>
        <end position="1273"/>
    </location>
</feature>
<dbReference type="GO" id="GO:0003785">
    <property type="term" value="F:actin monomer binding"/>
    <property type="evidence" value="ECO:0007669"/>
    <property type="project" value="InterPro"/>
</dbReference>
<dbReference type="GO" id="GO:0005884">
    <property type="term" value="C:actin filament"/>
    <property type="evidence" value="ECO:0007669"/>
    <property type="project" value="TreeGrafter"/>
</dbReference>
<feature type="compositionally biased region" description="Pro residues" evidence="1">
    <location>
        <begin position="568"/>
        <end position="585"/>
    </location>
</feature>
<feature type="compositionally biased region" description="Polar residues" evidence="1">
    <location>
        <begin position="954"/>
        <end position="969"/>
    </location>
</feature>
<dbReference type="GO" id="GO:0005886">
    <property type="term" value="C:plasma membrane"/>
    <property type="evidence" value="ECO:0007669"/>
    <property type="project" value="TreeGrafter"/>
</dbReference>
<feature type="compositionally biased region" description="Polar residues" evidence="1">
    <location>
        <begin position="304"/>
        <end position="320"/>
    </location>
</feature>
<name>A0A3B4UJS8_SERDU</name>
<dbReference type="CDD" id="cd21799">
    <property type="entry name" value="WH2_Wa_Cobl"/>
    <property type="match status" value="1"/>
</dbReference>
<evidence type="ECO:0000259" key="2">
    <source>
        <dbReference type="PROSITE" id="PS51082"/>
    </source>
</evidence>
<dbReference type="STRING" id="41447.ENSSDUP00000018926"/>
<feature type="compositionally biased region" description="Polar residues" evidence="1">
    <location>
        <begin position="606"/>
        <end position="616"/>
    </location>
</feature>
<feature type="region of interest" description="Disordered" evidence="1">
    <location>
        <begin position="1189"/>
        <end position="1305"/>
    </location>
</feature>
<feature type="compositionally biased region" description="Low complexity" evidence="1">
    <location>
        <begin position="477"/>
        <end position="489"/>
    </location>
</feature>
<dbReference type="GO" id="GO:0060271">
    <property type="term" value="P:cilium assembly"/>
    <property type="evidence" value="ECO:0007669"/>
    <property type="project" value="Ensembl"/>
</dbReference>
<feature type="compositionally biased region" description="Low complexity" evidence="1">
    <location>
        <begin position="430"/>
        <end position="458"/>
    </location>
</feature>
<dbReference type="InterPro" id="IPR039895">
    <property type="entry name" value="COBL-like"/>
</dbReference>
<proteinExistence type="predicted"/>
<dbReference type="GO" id="GO:0001726">
    <property type="term" value="C:ruffle"/>
    <property type="evidence" value="ECO:0007669"/>
    <property type="project" value="TreeGrafter"/>
</dbReference>
<feature type="compositionally biased region" description="Acidic residues" evidence="1">
    <location>
        <begin position="587"/>
        <end position="600"/>
    </location>
</feature>
<dbReference type="InterPro" id="IPR019025">
    <property type="entry name" value="Cordon-bleu_ubiquitin_domain"/>
</dbReference>
<dbReference type="CDD" id="cd21800">
    <property type="entry name" value="WH2_Wb_Cobl"/>
    <property type="match status" value="1"/>
</dbReference>
<feature type="region of interest" description="Disordered" evidence="1">
    <location>
        <begin position="809"/>
        <end position="969"/>
    </location>
</feature>
<dbReference type="Ensembl" id="ENSSDUT00000019265.1">
    <property type="protein sequence ID" value="ENSSDUP00000018926.1"/>
    <property type="gene ID" value="ENSSDUG00000013828.1"/>
</dbReference>
<feature type="compositionally biased region" description="Basic and acidic residues" evidence="1">
    <location>
        <begin position="854"/>
        <end position="880"/>
    </location>
</feature>
<feature type="compositionally biased region" description="Polar residues" evidence="1">
    <location>
        <begin position="1194"/>
        <end position="1235"/>
    </location>
</feature>
<feature type="domain" description="WH2" evidence="2">
    <location>
        <begin position="1407"/>
        <end position="1427"/>
    </location>
</feature>
<dbReference type="PROSITE" id="PS51082">
    <property type="entry name" value="WH2"/>
    <property type="match status" value="3"/>
</dbReference>
<dbReference type="PANTHER" id="PTHR47008">
    <property type="entry name" value="PROTEIN CORDON-BLEU"/>
    <property type="match status" value="1"/>
</dbReference>
<evidence type="ECO:0000313" key="3">
    <source>
        <dbReference type="Ensembl" id="ENSSDUP00000018926.1"/>
    </source>
</evidence>
<keyword evidence="4" id="KW-1185">Reference proteome</keyword>
<dbReference type="GO" id="GO:0048471">
    <property type="term" value="C:perinuclear region of cytoplasm"/>
    <property type="evidence" value="ECO:0007669"/>
    <property type="project" value="TreeGrafter"/>
</dbReference>
<feature type="compositionally biased region" description="Basic and acidic residues" evidence="1">
    <location>
        <begin position="943"/>
        <end position="952"/>
    </location>
</feature>
<feature type="compositionally biased region" description="Polar residues" evidence="1">
    <location>
        <begin position="282"/>
        <end position="297"/>
    </location>
</feature>
<feature type="region of interest" description="Disordered" evidence="1">
    <location>
        <begin position="268"/>
        <end position="408"/>
    </location>
</feature>
<feature type="region of interest" description="Disordered" evidence="1">
    <location>
        <begin position="1321"/>
        <end position="1350"/>
    </location>
</feature>
<feature type="region of interest" description="Disordered" evidence="1">
    <location>
        <begin position="477"/>
        <end position="728"/>
    </location>
</feature>
<sequence length="1598" mass="171215">MTESSNLPLGRRMKARAPPPPQVPQPAPRHIFRNAVPDGGGTSGMDAKENMLRPTVDLQLTLPQGYQTSVTEDGSKALMDLLVELCSRYHLNPALHTLELLSPEGHPLGFKPNALLGSLNVACVLIKEKVWEEKVVRRPAPKVPEKTVRLMVNYHGSQKTVVRVNPLVPLQALTPAICDKCEFDPAHVLLLKDGISRHELPLEKSLAELGIKELYVHDRSLVLQPKMASAPALNYSDSIRSSTTSLGRAEKKGFLGIFQFSRRKSKTETTSVDMDDCDDTVIENTDTQSNGLSSVSSVEDRPSTLGQSQSVMNMSRMSPKSESKKRRAPAPPEAPTPIMGHMSFEGYQMALGSESQQRKRKAPAPPPTPASITPGFDDTSTSPSPTPDSLAIETPTPALRTKVAQSVPASSTIVVMQTMKPAPLKVAIQPATPTASSPTPSSSTTDSLALQDSSSDLSHSLDDSDADLDQTGSYCSTLTSSTVSGSVRVQPATKSSSSRMEESEMSSSTATKLNKEVTSTSSSRSEMESALNLKLDEVENNRHSAMGASDQPAPPKPRRSLAQGPPQLVLPPTPSTPPPPSPPIEPIESDSPESPMEMEEAAPQSWLHSMGSSAASGQKPETETPEEETVSLGSSSGGSSLPDQGYAASEGMADGEDSGMVSSPSDTQPTSPDGSLSLDGSSGGGGEKLLGPVRDNSSDSDEGCATWGSRHRHNDISSQAKSGRFKDSYEDPELTAQLHQTLADFEANLADHIDIVSVKETPYTMSTDSNEVPVSVVDMDVPVTAIDEVLEDYESNVVENEAKALMRTESAGSKGPDFCHQSSTKPQNKNNNACTAADSNKSSSANTKQPSQPEQHRESLENKSIGDEKREKITETKIKEMSVTQTESVKEEKQRTTSAVKSNADMQKQSKSTEIKSDPVKNNAQSFQEKKPVLPPTSQRSVSAERVEEGHRVYQNNSSSNTSHGKITRNVTSRFGMKTFTVVPPKPSAVHAATGDPAVKFIAGAITIDDQGNMVKGISRNKVGGSSESGINCGEGSPLHGRAKLFWSSNERQESPVHHSKGQINKAKENMDGLRNTPTVISETPLKTSNSEYLKTTQSIMYKPAERAQPKETVKEKAKEPVTDIHVAKEERVEVESKISVSTNIQQPSCKPALSPPLLPDLKRDLSFLKPSRRTSSQYVASAITKYAPKTSDKPNSISKVADSSASVKTQTVGFQRSGRSIQVNPHPSSQSSLADNKENDSASKPNPSGPKRLMSCPEYVSDSQRDFGEARPDSVGSTKGSTSTLETETAKNKHIQSSGPVQINVTASNDRDAIKQIWPRSSNPAQSSPLHSSAKPPTAPKTISQGRTNNTRDMTKAATHLTPDVRPQPSVTVSDRGDVPQPVTVFGPLKKFRPVICRSVEKETSLHSSLMDAIQTGGGRDRLKKIYNSGPSNMKKASYVEEENERSALLAAIRAQSNSSRLRKTKSEAADELEKFRKVVSEEERNAHPPSSPSPPSVTSPSTSPPVFTPPPPPPPAPTAAPPPPPPVFPQGKPSAAAHPSANAPANPALAREAMLEAIRSGSAAERLKKVAVPTKTVQVNGRLGTIQATSSALTQQ</sequence>
<dbReference type="GO" id="GO:0044294">
    <property type="term" value="C:dendritic growth cone"/>
    <property type="evidence" value="ECO:0007669"/>
    <property type="project" value="TreeGrafter"/>
</dbReference>